<sequence>MVVRIEHDGKGTAHLLLSAVLGLKRELKIAVFDSCGIASVRGVTKRSESCETADVYNRQFLVKVELGIM</sequence>
<gene>
    <name evidence="1" type="ORF">Lste_0716</name>
</gene>
<evidence type="ECO:0000313" key="2">
    <source>
        <dbReference type="Proteomes" id="UP000054926"/>
    </source>
</evidence>
<keyword evidence="2" id="KW-1185">Reference proteome</keyword>
<dbReference type="Proteomes" id="UP000054926">
    <property type="component" value="Unassembled WGS sequence"/>
</dbReference>
<organism evidence="1 2">
    <name type="scientific">Legionella steelei</name>
    <dbReference type="NCBI Taxonomy" id="947033"/>
    <lineage>
        <taxon>Bacteria</taxon>
        <taxon>Pseudomonadati</taxon>
        <taxon>Pseudomonadota</taxon>
        <taxon>Gammaproteobacteria</taxon>
        <taxon>Legionellales</taxon>
        <taxon>Legionellaceae</taxon>
        <taxon>Legionella</taxon>
    </lineage>
</organism>
<dbReference type="EMBL" id="LNYY01000016">
    <property type="protein sequence ID" value="KTD70112.1"/>
    <property type="molecule type" value="Genomic_DNA"/>
</dbReference>
<evidence type="ECO:0000313" key="1">
    <source>
        <dbReference type="EMBL" id="KTD70112.1"/>
    </source>
</evidence>
<accession>A0A0W0ZMB0</accession>
<comment type="caution">
    <text evidence="1">The sequence shown here is derived from an EMBL/GenBank/DDBJ whole genome shotgun (WGS) entry which is preliminary data.</text>
</comment>
<reference evidence="1 2" key="1">
    <citation type="submission" date="2015-11" db="EMBL/GenBank/DDBJ databases">
        <title>Genomic analysis of 38 Legionella species identifies large and diverse effector repertoires.</title>
        <authorList>
            <person name="Burstein D."/>
            <person name="Amaro F."/>
            <person name="Zusman T."/>
            <person name="Lifshitz Z."/>
            <person name="Cohen O."/>
            <person name="Gilbert J.A."/>
            <person name="Pupko T."/>
            <person name="Shuman H.A."/>
            <person name="Segal G."/>
        </authorList>
    </citation>
    <scope>NUCLEOTIDE SEQUENCE [LARGE SCALE GENOMIC DNA]</scope>
    <source>
        <strain evidence="1 2">IMVS3376</strain>
    </source>
</reference>
<dbReference type="PATRIC" id="fig|947033.5.peg.762"/>
<dbReference type="AlphaFoldDB" id="A0A0W0ZMB0"/>
<name>A0A0W0ZMB0_9GAMM</name>
<protein>
    <submittedName>
        <fullName evidence="1">Uncharacterized protein</fullName>
    </submittedName>
</protein>
<proteinExistence type="predicted"/>